<evidence type="ECO:0000256" key="7">
    <source>
        <dbReference type="ARBA" id="ARBA00022989"/>
    </source>
</evidence>
<evidence type="ECO:0000256" key="1">
    <source>
        <dbReference type="ARBA" id="ARBA00002512"/>
    </source>
</evidence>
<name>A0A0P1BMT6_9BASI</name>
<reference evidence="13" key="1">
    <citation type="submission" date="2014-09" db="EMBL/GenBank/DDBJ databases">
        <authorList>
            <person name="Sharma Rahul"/>
            <person name="Thines Marco"/>
        </authorList>
    </citation>
    <scope>NUCLEOTIDE SEQUENCE [LARGE SCALE GENOMIC DNA]</scope>
</reference>
<dbReference type="OrthoDB" id="10248838at2759"/>
<dbReference type="Proteomes" id="UP000054845">
    <property type="component" value="Unassembled WGS sequence"/>
</dbReference>
<keyword evidence="8 10" id="KW-0472">Membrane</keyword>
<comment type="function">
    <text evidence="1 10">Involved in cell fusion during mating by stabilizing the plasma membrane fusion event.</text>
</comment>
<feature type="compositionally biased region" description="Polar residues" evidence="11">
    <location>
        <begin position="1064"/>
        <end position="1079"/>
    </location>
</feature>
<feature type="region of interest" description="Disordered" evidence="11">
    <location>
        <begin position="1029"/>
        <end position="1098"/>
    </location>
</feature>
<protein>
    <recommendedName>
        <fullName evidence="10">Plasma membrane fusion protein PRM1</fullName>
    </recommendedName>
</protein>
<evidence type="ECO:0000256" key="9">
    <source>
        <dbReference type="ARBA" id="ARBA00023180"/>
    </source>
</evidence>
<evidence type="ECO:0000256" key="3">
    <source>
        <dbReference type="ARBA" id="ARBA00010780"/>
    </source>
</evidence>
<evidence type="ECO:0000256" key="5">
    <source>
        <dbReference type="ARBA" id="ARBA00022692"/>
    </source>
</evidence>
<organism evidence="12 13">
    <name type="scientific">Ceraceosorus bombacis</name>
    <dbReference type="NCBI Taxonomy" id="401625"/>
    <lineage>
        <taxon>Eukaryota</taxon>
        <taxon>Fungi</taxon>
        <taxon>Dikarya</taxon>
        <taxon>Basidiomycota</taxon>
        <taxon>Ustilaginomycotina</taxon>
        <taxon>Exobasidiomycetes</taxon>
        <taxon>Ceraceosorales</taxon>
        <taxon>Ceraceosoraceae</taxon>
        <taxon>Ceraceosorus</taxon>
    </lineage>
</organism>
<feature type="transmembrane region" description="Helical" evidence="10">
    <location>
        <begin position="472"/>
        <end position="493"/>
    </location>
</feature>
<sequence length="1153" mass="124077">MRPLVLPAARWSRTPDELREDPAAVSSRAPPPSYPDHVHSPSLPPSNAAGGWPTQPPPTPAPIVLPSTNGPLKPWLGLRARLFLSLLSPSLLALIFVGATILMGADDVDDKVNAAKQRMTSACASAEGSASAAMSLPRYLADRANAQTAETIEATVRGVGRVLDLSLTAIERLLVFLVDSYRSLFLCFIELLVRGSLSLLIAAVAALNEGVHAIAGGLKDALQSSVSGVNSFLSATLGGINDVIGVFGQHVNVPTIQPPDLAALDNVSLPTSFDEGLRRLNSSLPTLSELRAKVDGMISGPFEQLRAEVNTTVSAFQFDRSLLPLPEARIASFCADIDMQPLDDLAHDLRKLAYWATAIIAFVALAFALLTMAMEWWSWRSLRRHVENTRDAWIAADGFPSTMSGSTNRDSKTSNLTGSSEAAARHRGVLTTPSLFSLLQLSSHPLLSLLAFRLAKPLGIRSSEAKASLRWWLAWISHPIAVAALIIGTVGLASSQLQILALRGVQERYEGKIDGSFTTMGDKVLAQLNRGLTDASHDFANRSNEMIIGAQNGLNDNLFAWVNATTSTMNNTLNEMIEGIAGALNDSFASTPLYTPVQGFIDCALLSKLRSIEQALTWLQTNAHVEFEHISPDILQLSHARSDELVAPIKQAALGSPQDHNDGVVGGIVSSYIKHLRHQQILYLIFVGLYCLAWIAGTCIVLAHSTKGVGRSHAYPKSGITPYPFTRHEPPSPAYEERANDRDGSVRGHHSITPPLHPDVVAQLQNSRSATCGAGEQADAGGQYWRRDQSHQPGAATNQSWESILDARSATRAAAQQTPSSTLYVPWFLQRSPSDAPRMTASKQSVNSVLSHLRPEEEARVVCGARSPSNYSIESGPACSTLAHPERDPRGVTRRISDIFVKGLQWWFSAPEAKQENDEAARCIGAKLVADQSSEASPLVACSGDATSLLPDAADVDPARWEQTHDSTHNLRFTVTPMLEVEARRQQSAPRGCTTDRINDATDKQCALSSQSAPAHTVASQGTQDSAIYTHTDISPSSPLSTLPAPPVPTAQPPRKAVRPHSLRASTTPASFAQPSRLSLPSAPSKPQGPRQFRKPVPLRATRGAFLKNHLLYPSQRSPNTRLSTIQESAHSSSTSASYVGRVPFPAAGPAYF</sequence>
<keyword evidence="13" id="KW-1185">Reference proteome</keyword>
<accession>A0A0P1BMT6</accession>
<evidence type="ECO:0000256" key="6">
    <source>
        <dbReference type="ARBA" id="ARBA00022971"/>
    </source>
</evidence>
<evidence type="ECO:0000256" key="4">
    <source>
        <dbReference type="ARBA" id="ARBA00022475"/>
    </source>
</evidence>
<comment type="similarity">
    <text evidence="3 10">Belongs to the PRM1 family.</text>
</comment>
<comment type="caution">
    <text evidence="10">Lacks conserved residue(s) required for the propagation of feature annotation.</text>
</comment>
<feature type="compositionally biased region" description="Basic and acidic residues" evidence="11">
    <location>
        <begin position="13"/>
        <end position="22"/>
    </location>
</feature>
<feature type="transmembrane region" description="Helical" evidence="10">
    <location>
        <begin position="681"/>
        <end position="703"/>
    </location>
</feature>
<evidence type="ECO:0000256" key="8">
    <source>
        <dbReference type="ARBA" id="ARBA00023136"/>
    </source>
</evidence>
<comment type="subcellular location">
    <subcellularLocation>
        <location evidence="2 10">Cell membrane</location>
        <topology evidence="2 10">Multi-pass membrane protein</topology>
    </subcellularLocation>
</comment>
<dbReference type="GO" id="GO:0043332">
    <property type="term" value="C:mating projection tip"/>
    <property type="evidence" value="ECO:0007669"/>
    <property type="project" value="UniProtKB-UniRule"/>
</dbReference>
<feature type="transmembrane region" description="Helical" evidence="10">
    <location>
        <begin position="352"/>
        <end position="374"/>
    </location>
</feature>
<evidence type="ECO:0000256" key="10">
    <source>
        <dbReference type="RuleBase" id="RU366035"/>
    </source>
</evidence>
<evidence type="ECO:0000313" key="13">
    <source>
        <dbReference type="Proteomes" id="UP000054845"/>
    </source>
</evidence>
<keyword evidence="4 10" id="KW-1003">Cell membrane</keyword>
<evidence type="ECO:0000256" key="2">
    <source>
        <dbReference type="ARBA" id="ARBA00004651"/>
    </source>
</evidence>
<dbReference type="AlphaFoldDB" id="A0A0P1BMT6"/>
<feature type="region of interest" description="Disordered" evidence="11">
    <location>
        <begin position="1114"/>
        <end position="1137"/>
    </location>
</feature>
<feature type="transmembrane region" description="Helical" evidence="10">
    <location>
        <begin position="82"/>
        <end position="105"/>
    </location>
</feature>
<dbReference type="GO" id="GO:0005886">
    <property type="term" value="C:plasma membrane"/>
    <property type="evidence" value="ECO:0007669"/>
    <property type="project" value="UniProtKB-SubCell"/>
</dbReference>
<keyword evidence="7 10" id="KW-1133">Transmembrane helix</keyword>
<feature type="compositionally biased region" description="Basic and acidic residues" evidence="11">
    <location>
        <begin position="726"/>
        <end position="746"/>
    </location>
</feature>
<dbReference type="PANTHER" id="PTHR31030">
    <property type="entry name" value="PLASMA MEMBRANE FUSION PROTEIN PRM1"/>
    <property type="match status" value="1"/>
</dbReference>
<evidence type="ECO:0000313" key="12">
    <source>
        <dbReference type="EMBL" id="CEH17401.1"/>
    </source>
</evidence>
<dbReference type="EMBL" id="CCYA01000254">
    <property type="protein sequence ID" value="CEH17401.1"/>
    <property type="molecule type" value="Genomic_DNA"/>
</dbReference>
<feature type="region of interest" description="Disordered" evidence="11">
    <location>
        <begin position="770"/>
        <end position="799"/>
    </location>
</feature>
<keyword evidence="5 10" id="KW-0812">Transmembrane</keyword>
<feature type="compositionally biased region" description="Pro residues" evidence="11">
    <location>
        <begin position="54"/>
        <end position="63"/>
    </location>
</feature>
<feature type="compositionally biased region" description="Polar residues" evidence="11">
    <location>
        <begin position="1115"/>
        <end position="1128"/>
    </location>
</feature>
<evidence type="ECO:0000256" key="11">
    <source>
        <dbReference type="SAM" id="MobiDB-lite"/>
    </source>
</evidence>
<dbReference type="GO" id="GO:0032220">
    <property type="term" value="P:plasma membrane fusion involved in cytogamy"/>
    <property type="evidence" value="ECO:0007669"/>
    <property type="project" value="TreeGrafter"/>
</dbReference>
<dbReference type="STRING" id="401625.A0A0P1BMT6"/>
<keyword evidence="9" id="KW-0325">Glycoprotein</keyword>
<feature type="region of interest" description="Disordered" evidence="11">
    <location>
        <begin position="1"/>
        <end position="65"/>
    </location>
</feature>
<proteinExistence type="inferred from homology"/>
<feature type="region of interest" description="Disordered" evidence="11">
    <location>
        <begin position="718"/>
        <end position="757"/>
    </location>
</feature>
<keyword evidence="6 10" id="KW-0184">Conjugation</keyword>
<dbReference type="PANTHER" id="PTHR31030:SF1">
    <property type="entry name" value="PLASMA MEMBRANE FUSION PROTEIN PRM1"/>
    <property type="match status" value="1"/>
</dbReference>
<dbReference type="InterPro" id="IPR026777">
    <property type="entry name" value="PRM1"/>
</dbReference>